<dbReference type="Proteomes" id="UP000007721">
    <property type="component" value="Chromosome"/>
</dbReference>
<dbReference type="SUPFAM" id="SSF141371">
    <property type="entry name" value="PilZ domain-like"/>
    <property type="match status" value="1"/>
</dbReference>
<feature type="domain" description="PilZ" evidence="1">
    <location>
        <begin position="4"/>
        <end position="99"/>
    </location>
</feature>
<dbReference type="OrthoDB" id="370480at2"/>
<evidence type="ECO:0000259" key="1">
    <source>
        <dbReference type="Pfam" id="PF07238"/>
    </source>
</evidence>
<accession>B9M7C0</accession>
<dbReference type="EMBL" id="CP001390">
    <property type="protein sequence ID" value="ACM20208.1"/>
    <property type="molecule type" value="Genomic_DNA"/>
</dbReference>
<protein>
    <submittedName>
        <fullName evidence="2">PilZ domain protein</fullName>
    </submittedName>
</protein>
<name>B9M7C0_GEODF</name>
<dbReference type="AlphaFoldDB" id="B9M7C0"/>
<keyword evidence="3" id="KW-1185">Reference proteome</keyword>
<dbReference type="InterPro" id="IPR009875">
    <property type="entry name" value="PilZ_domain"/>
</dbReference>
<evidence type="ECO:0000313" key="2">
    <source>
        <dbReference type="EMBL" id="ACM20208.1"/>
    </source>
</evidence>
<dbReference type="HOGENOM" id="CLU_146776_1_0_7"/>
<dbReference type="eggNOG" id="ENOG5033ECA">
    <property type="taxonomic scope" value="Bacteria"/>
</dbReference>
<dbReference type="KEGG" id="geo:Geob_1851"/>
<proteinExistence type="predicted"/>
<dbReference type="Pfam" id="PF07238">
    <property type="entry name" value="PilZ"/>
    <property type="match status" value="1"/>
</dbReference>
<dbReference type="Gene3D" id="2.40.10.220">
    <property type="entry name" value="predicted glycosyltransferase like domains"/>
    <property type="match status" value="1"/>
</dbReference>
<gene>
    <name evidence="2" type="ordered locus">Geob_1851</name>
</gene>
<sequence>MVNNRNFSRVSFAIDALVTQAEITIKGEVRNISLQGLYIETDGKLDAGLPVDVSIQLSGTTPEVAIKATGSVVRIDENGVGIKFSKIDVDSFAHLRNVVSYQCGDGDKVIGEFFKYLDGQSK</sequence>
<dbReference type="GO" id="GO:0035438">
    <property type="term" value="F:cyclic-di-GMP binding"/>
    <property type="evidence" value="ECO:0007669"/>
    <property type="project" value="InterPro"/>
</dbReference>
<organism evidence="2 3">
    <name type="scientific">Geotalea daltonii (strain DSM 22248 / JCM 15807 / FRC-32)</name>
    <name type="common">Geobacter daltonii</name>
    <dbReference type="NCBI Taxonomy" id="316067"/>
    <lineage>
        <taxon>Bacteria</taxon>
        <taxon>Pseudomonadati</taxon>
        <taxon>Thermodesulfobacteriota</taxon>
        <taxon>Desulfuromonadia</taxon>
        <taxon>Geobacterales</taxon>
        <taxon>Geobacteraceae</taxon>
        <taxon>Geotalea</taxon>
    </lineage>
</organism>
<dbReference type="RefSeq" id="WP_012646937.1">
    <property type="nucleotide sequence ID" value="NC_011979.1"/>
</dbReference>
<reference evidence="2 3" key="1">
    <citation type="submission" date="2009-01" db="EMBL/GenBank/DDBJ databases">
        <title>Complete sequence of Geobacter sp. FRC-32.</title>
        <authorList>
            <consortium name="US DOE Joint Genome Institute"/>
            <person name="Lucas S."/>
            <person name="Copeland A."/>
            <person name="Lapidus A."/>
            <person name="Glavina del Rio T."/>
            <person name="Dalin E."/>
            <person name="Tice H."/>
            <person name="Bruce D."/>
            <person name="Goodwin L."/>
            <person name="Pitluck S."/>
            <person name="Saunders E."/>
            <person name="Brettin T."/>
            <person name="Detter J.C."/>
            <person name="Han C."/>
            <person name="Larimer F."/>
            <person name="Land M."/>
            <person name="Hauser L."/>
            <person name="Kyrpides N."/>
            <person name="Ovchinnikova G."/>
            <person name="Kostka J."/>
            <person name="Richardson P."/>
        </authorList>
    </citation>
    <scope>NUCLEOTIDE SEQUENCE [LARGE SCALE GENOMIC DNA]</scope>
    <source>
        <strain evidence="3">DSM 22248 / JCM 15807 / FRC-32</strain>
    </source>
</reference>
<evidence type="ECO:0000313" key="3">
    <source>
        <dbReference type="Proteomes" id="UP000007721"/>
    </source>
</evidence>
<dbReference type="STRING" id="316067.Geob_1851"/>